<protein>
    <submittedName>
        <fullName evidence="2">Uncharacterized protein</fullName>
    </submittedName>
</protein>
<evidence type="ECO:0000313" key="2">
    <source>
        <dbReference type="EMBL" id="GMS79266.1"/>
    </source>
</evidence>
<proteinExistence type="predicted"/>
<dbReference type="AlphaFoldDB" id="A0AAV5SI02"/>
<keyword evidence="3" id="KW-1185">Reference proteome</keyword>
<dbReference type="Proteomes" id="UP001432027">
    <property type="component" value="Unassembled WGS sequence"/>
</dbReference>
<gene>
    <name evidence="2" type="ORF">PENTCL1PPCAC_1441</name>
</gene>
<dbReference type="EMBL" id="BTSX01000001">
    <property type="protein sequence ID" value="GMS79266.1"/>
    <property type="molecule type" value="Genomic_DNA"/>
</dbReference>
<organism evidence="2 3">
    <name type="scientific">Pristionchus entomophagus</name>
    <dbReference type="NCBI Taxonomy" id="358040"/>
    <lineage>
        <taxon>Eukaryota</taxon>
        <taxon>Metazoa</taxon>
        <taxon>Ecdysozoa</taxon>
        <taxon>Nematoda</taxon>
        <taxon>Chromadorea</taxon>
        <taxon>Rhabditida</taxon>
        <taxon>Rhabditina</taxon>
        <taxon>Diplogasteromorpha</taxon>
        <taxon>Diplogasteroidea</taxon>
        <taxon>Neodiplogasteridae</taxon>
        <taxon>Pristionchus</taxon>
    </lineage>
</organism>
<evidence type="ECO:0000256" key="1">
    <source>
        <dbReference type="SAM" id="MobiDB-lite"/>
    </source>
</evidence>
<comment type="caution">
    <text evidence="2">The sequence shown here is derived from an EMBL/GenBank/DDBJ whole genome shotgun (WGS) entry which is preliminary data.</text>
</comment>
<feature type="region of interest" description="Disordered" evidence="1">
    <location>
        <begin position="80"/>
        <end position="102"/>
    </location>
</feature>
<accession>A0AAV5SI02</accession>
<reference evidence="2" key="1">
    <citation type="submission" date="2023-10" db="EMBL/GenBank/DDBJ databases">
        <title>Genome assembly of Pristionchus species.</title>
        <authorList>
            <person name="Yoshida K."/>
            <person name="Sommer R.J."/>
        </authorList>
    </citation>
    <scope>NUCLEOTIDE SEQUENCE</scope>
    <source>
        <strain evidence="2">RS0144</strain>
    </source>
</reference>
<feature type="non-terminal residue" evidence="2">
    <location>
        <position position="1"/>
    </location>
</feature>
<sequence>TTGTDRRRDLHVPPVLVNGCVGRIVEGETGDRSCKSRSHLLIEGCTQIHGVRRLIAGNSCCRGSRVDSCSALQLLKSPGRSRQRQAMAALPDRCDSNRSGIS</sequence>
<name>A0AAV5SI02_9BILA</name>
<evidence type="ECO:0000313" key="3">
    <source>
        <dbReference type="Proteomes" id="UP001432027"/>
    </source>
</evidence>